<sequence length="99" mass="11041">MAHFAFVLGVSQQIPIYAISSDGPLQLSLIALAVADDCKNELGKDSLAENHRDLMTAGVKKSCPWMKYDCKLETFAFMTLRDMKVPEVVHTEKYNGYIA</sequence>
<evidence type="ECO:0000313" key="1">
    <source>
        <dbReference type="EMBL" id="VDM83113.1"/>
    </source>
</evidence>
<proteinExistence type="predicted"/>
<accession>A0A3P7JQC3</accession>
<gene>
    <name evidence="1" type="ORF">SVUK_LOCUS18111</name>
</gene>
<dbReference type="EMBL" id="UYYB01121170">
    <property type="protein sequence ID" value="VDM83113.1"/>
    <property type="molecule type" value="Genomic_DNA"/>
</dbReference>
<protein>
    <submittedName>
        <fullName evidence="1">Uncharacterized protein</fullName>
    </submittedName>
</protein>
<name>A0A3P7JQC3_STRVU</name>
<evidence type="ECO:0000313" key="2">
    <source>
        <dbReference type="Proteomes" id="UP000270094"/>
    </source>
</evidence>
<organism evidence="1 2">
    <name type="scientific">Strongylus vulgaris</name>
    <name type="common">Blood worm</name>
    <dbReference type="NCBI Taxonomy" id="40348"/>
    <lineage>
        <taxon>Eukaryota</taxon>
        <taxon>Metazoa</taxon>
        <taxon>Ecdysozoa</taxon>
        <taxon>Nematoda</taxon>
        <taxon>Chromadorea</taxon>
        <taxon>Rhabditida</taxon>
        <taxon>Rhabditina</taxon>
        <taxon>Rhabditomorpha</taxon>
        <taxon>Strongyloidea</taxon>
        <taxon>Strongylidae</taxon>
        <taxon>Strongylus</taxon>
    </lineage>
</organism>
<dbReference type="Proteomes" id="UP000270094">
    <property type="component" value="Unassembled WGS sequence"/>
</dbReference>
<keyword evidence="2" id="KW-1185">Reference proteome</keyword>
<dbReference type="AlphaFoldDB" id="A0A3P7JQC3"/>
<reference evidence="1 2" key="1">
    <citation type="submission" date="2018-11" db="EMBL/GenBank/DDBJ databases">
        <authorList>
            <consortium name="Pathogen Informatics"/>
        </authorList>
    </citation>
    <scope>NUCLEOTIDE SEQUENCE [LARGE SCALE GENOMIC DNA]</scope>
</reference>